<protein>
    <submittedName>
        <fullName evidence="3">Uncharacterized protein</fullName>
    </submittedName>
</protein>
<sequence length="203" mass="20334">MTKHKLLLGMAAAMAASALAVPSASAAPTGSGASPHGASLHGRVGLSPERGTVPGFGELTLAVDAAAGRRRDGTGRATLQHEFFNPDGSWQGTVRAEIDVDCLAVTGSGSGSGGGGGTTAAVTGTVRSLSYAVPPETPEPPRPPSGWHPETALAFSTDGTGRGRGGWSGVPDFNDPTAAPVAVKCAAPAADFYVIEGGYRLRR</sequence>
<evidence type="ECO:0000313" key="3">
    <source>
        <dbReference type="EMBL" id="GAA2125905.1"/>
    </source>
</evidence>
<dbReference type="RefSeq" id="WP_344559401.1">
    <property type="nucleotide sequence ID" value="NZ_BAAANS010000114.1"/>
</dbReference>
<feature type="chain" id="PRO_5047206705" evidence="2">
    <location>
        <begin position="27"/>
        <end position="203"/>
    </location>
</feature>
<evidence type="ECO:0000256" key="2">
    <source>
        <dbReference type="SAM" id="SignalP"/>
    </source>
</evidence>
<keyword evidence="2" id="KW-0732">Signal</keyword>
<feature type="compositionally biased region" description="Pro residues" evidence="1">
    <location>
        <begin position="135"/>
        <end position="146"/>
    </location>
</feature>
<name>A0ABP5K1P5_9ACTN</name>
<feature type="signal peptide" evidence="2">
    <location>
        <begin position="1"/>
        <end position="26"/>
    </location>
</feature>
<comment type="caution">
    <text evidence="3">The sequence shown here is derived from an EMBL/GenBank/DDBJ whole genome shotgun (WGS) entry which is preliminary data.</text>
</comment>
<dbReference type="EMBL" id="BAAANS010000114">
    <property type="protein sequence ID" value="GAA2125905.1"/>
    <property type="molecule type" value="Genomic_DNA"/>
</dbReference>
<feature type="region of interest" description="Disordered" evidence="1">
    <location>
        <begin position="132"/>
        <end position="172"/>
    </location>
</feature>
<evidence type="ECO:0000256" key="1">
    <source>
        <dbReference type="SAM" id="MobiDB-lite"/>
    </source>
</evidence>
<feature type="region of interest" description="Disordered" evidence="1">
    <location>
        <begin position="24"/>
        <end position="43"/>
    </location>
</feature>
<gene>
    <name evidence="3" type="ORF">GCM10009759_78100</name>
</gene>
<proteinExistence type="predicted"/>
<keyword evidence="4" id="KW-1185">Reference proteome</keyword>
<accession>A0ABP5K1P5</accession>
<dbReference type="Proteomes" id="UP001500897">
    <property type="component" value="Unassembled WGS sequence"/>
</dbReference>
<reference evidence="4" key="1">
    <citation type="journal article" date="2019" name="Int. J. Syst. Evol. Microbiol.">
        <title>The Global Catalogue of Microorganisms (GCM) 10K type strain sequencing project: providing services to taxonomists for standard genome sequencing and annotation.</title>
        <authorList>
            <consortium name="The Broad Institute Genomics Platform"/>
            <consortium name="The Broad Institute Genome Sequencing Center for Infectious Disease"/>
            <person name="Wu L."/>
            <person name="Ma J."/>
        </authorList>
    </citation>
    <scope>NUCLEOTIDE SEQUENCE [LARGE SCALE GENOMIC DNA]</scope>
    <source>
        <strain evidence="4">JCM 14559</strain>
    </source>
</reference>
<evidence type="ECO:0000313" key="4">
    <source>
        <dbReference type="Proteomes" id="UP001500897"/>
    </source>
</evidence>
<feature type="compositionally biased region" description="Low complexity" evidence="1">
    <location>
        <begin position="24"/>
        <end position="39"/>
    </location>
</feature>
<organism evidence="3 4">
    <name type="scientific">Kitasatospora saccharophila</name>
    <dbReference type="NCBI Taxonomy" id="407973"/>
    <lineage>
        <taxon>Bacteria</taxon>
        <taxon>Bacillati</taxon>
        <taxon>Actinomycetota</taxon>
        <taxon>Actinomycetes</taxon>
        <taxon>Kitasatosporales</taxon>
        <taxon>Streptomycetaceae</taxon>
        <taxon>Kitasatospora</taxon>
    </lineage>
</organism>